<evidence type="ECO:0000313" key="9">
    <source>
        <dbReference type="Proteomes" id="UP000183090"/>
    </source>
</evidence>
<evidence type="ECO:0000259" key="5">
    <source>
        <dbReference type="PROSITE" id="PS50977"/>
    </source>
</evidence>
<dbReference type="EMBL" id="CP011366">
    <property type="protein sequence ID" value="AKG73039.1"/>
    <property type="molecule type" value="Genomic_DNA"/>
</dbReference>
<dbReference type="AlphaFoldDB" id="A0A0F7HHS3"/>
<evidence type="ECO:0000256" key="2">
    <source>
        <dbReference type="ARBA" id="ARBA00023125"/>
    </source>
</evidence>
<dbReference type="InterPro" id="IPR036271">
    <property type="entry name" value="Tet_transcr_reg_TetR-rel_C_sf"/>
</dbReference>
<dbReference type="Gene3D" id="1.10.10.60">
    <property type="entry name" value="Homeodomain-like"/>
    <property type="match status" value="1"/>
</dbReference>
<name>A0A0F7HHS3_9STAP</name>
<reference evidence="8" key="2">
    <citation type="submission" date="2015-04" db="EMBL/GenBank/DDBJ databases">
        <title>Complete genome sequence of Salinicoccus halodurans strain H3B36, isolated from the Qaidam basin of China.</title>
        <authorList>
            <person name="Ma Y."/>
            <person name="Jiang K."/>
            <person name="Xue Y."/>
        </authorList>
    </citation>
    <scope>NUCLEOTIDE SEQUENCE [LARGE SCALE GENOMIC DNA]</scope>
    <source>
        <strain evidence="8">H3B36</strain>
    </source>
</reference>
<keyword evidence="8" id="KW-1185">Reference proteome</keyword>
<keyword evidence="3" id="KW-0804">Transcription</keyword>
<gene>
    <name evidence="6" type="ORF">AAT16_01655</name>
    <name evidence="7" type="ORF">SAMN05216235_1705</name>
</gene>
<dbReference type="PANTHER" id="PTHR47506">
    <property type="entry name" value="TRANSCRIPTIONAL REGULATORY PROTEIN"/>
    <property type="match status" value="1"/>
</dbReference>
<dbReference type="GO" id="GO:0003677">
    <property type="term" value="F:DNA binding"/>
    <property type="evidence" value="ECO:0007669"/>
    <property type="project" value="UniProtKB-UniRule"/>
</dbReference>
<reference evidence="6 8" key="1">
    <citation type="journal article" date="2015" name="Int. J. Syst. Evol. Microbiol.">
        <title>Complete genome sequence of Salinicoccus halodurans H3B36, isolated from the Qaidam Basin in China.</title>
        <authorList>
            <person name="Jiang K."/>
            <person name="Xue Y."/>
            <person name="Ma Y."/>
        </authorList>
    </citation>
    <scope>NUCLEOTIDE SEQUENCE [LARGE SCALE GENOMIC DNA]</scope>
    <source>
        <strain evidence="6 8">H3B36</strain>
    </source>
</reference>
<sequence length="191" mass="22118">MDTKEKILDVGRQLFASYGYEGTTMTMIAGGVEIKKPSLYAHYTSKEQIFKDVLDKEVADYITFLHEAAAADDSSIKEKLYRLLVEHALDDEASMNFYYRFIKYQPAGLEEYIVGSFAEMESETEKIFEMILNQGKEQGEIDKSLSNTQIYRMYFLLVDGLSTMPVSYKSEMDGRDYLGIWEVFYRGIEKR</sequence>
<dbReference type="RefSeq" id="WP_046789231.1">
    <property type="nucleotide sequence ID" value="NZ_CP011366.1"/>
</dbReference>
<dbReference type="PRINTS" id="PR00455">
    <property type="entry name" value="HTHTETR"/>
</dbReference>
<feature type="DNA-binding region" description="H-T-H motif" evidence="4">
    <location>
        <begin position="24"/>
        <end position="43"/>
    </location>
</feature>
<dbReference type="Gene3D" id="1.10.357.10">
    <property type="entry name" value="Tetracycline Repressor, domain 2"/>
    <property type="match status" value="1"/>
</dbReference>
<dbReference type="PANTHER" id="PTHR47506:SF6">
    <property type="entry name" value="HTH-TYPE TRANSCRIPTIONAL REPRESSOR NEMR"/>
    <property type="match status" value="1"/>
</dbReference>
<dbReference type="Proteomes" id="UP000034029">
    <property type="component" value="Chromosome"/>
</dbReference>
<evidence type="ECO:0000256" key="4">
    <source>
        <dbReference type="PROSITE-ProRule" id="PRU00335"/>
    </source>
</evidence>
<dbReference type="Proteomes" id="UP000183090">
    <property type="component" value="Unassembled WGS sequence"/>
</dbReference>
<proteinExistence type="predicted"/>
<dbReference type="OrthoDB" id="509229at2"/>
<evidence type="ECO:0000313" key="8">
    <source>
        <dbReference type="Proteomes" id="UP000034029"/>
    </source>
</evidence>
<organism evidence="7 9">
    <name type="scientific">Salinicoccus halodurans</name>
    <dbReference type="NCBI Taxonomy" id="407035"/>
    <lineage>
        <taxon>Bacteria</taxon>
        <taxon>Bacillati</taxon>
        <taxon>Bacillota</taxon>
        <taxon>Bacilli</taxon>
        <taxon>Bacillales</taxon>
        <taxon>Staphylococcaceae</taxon>
        <taxon>Salinicoccus</taxon>
    </lineage>
</organism>
<evidence type="ECO:0000313" key="7">
    <source>
        <dbReference type="EMBL" id="SFK77902.1"/>
    </source>
</evidence>
<dbReference type="SUPFAM" id="SSF48498">
    <property type="entry name" value="Tetracyclin repressor-like, C-terminal domain"/>
    <property type="match status" value="1"/>
</dbReference>
<dbReference type="PROSITE" id="PS50977">
    <property type="entry name" value="HTH_TETR_2"/>
    <property type="match status" value="1"/>
</dbReference>
<feature type="domain" description="HTH tetR-type" evidence="5">
    <location>
        <begin position="1"/>
        <end position="61"/>
    </location>
</feature>
<dbReference type="KEGG" id="shv:AAT16_01655"/>
<evidence type="ECO:0000313" key="6">
    <source>
        <dbReference type="EMBL" id="AKG73039.1"/>
    </source>
</evidence>
<keyword evidence="1" id="KW-0805">Transcription regulation</keyword>
<dbReference type="SUPFAM" id="SSF46689">
    <property type="entry name" value="Homeodomain-like"/>
    <property type="match status" value="1"/>
</dbReference>
<evidence type="ECO:0000256" key="3">
    <source>
        <dbReference type="ARBA" id="ARBA00023163"/>
    </source>
</evidence>
<dbReference type="InterPro" id="IPR001647">
    <property type="entry name" value="HTH_TetR"/>
</dbReference>
<keyword evidence="2 4" id="KW-0238">DNA-binding</keyword>
<dbReference type="EMBL" id="FOTB01000003">
    <property type="protein sequence ID" value="SFK77902.1"/>
    <property type="molecule type" value="Genomic_DNA"/>
</dbReference>
<accession>A0A0F7HHS3</accession>
<protein>
    <submittedName>
        <fullName evidence="7">Transcriptional regulator, TetR family</fullName>
    </submittedName>
</protein>
<reference evidence="7 9" key="3">
    <citation type="submission" date="2016-10" db="EMBL/GenBank/DDBJ databases">
        <authorList>
            <person name="Varghese N."/>
            <person name="Submissions S."/>
        </authorList>
    </citation>
    <scope>NUCLEOTIDE SEQUENCE [LARGE SCALE GENOMIC DNA]</scope>
    <source>
        <strain evidence="7 9">CGMCC 1.6501</strain>
    </source>
</reference>
<dbReference type="InterPro" id="IPR009057">
    <property type="entry name" value="Homeodomain-like_sf"/>
</dbReference>
<evidence type="ECO:0000256" key="1">
    <source>
        <dbReference type="ARBA" id="ARBA00023015"/>
    </source>
</evidence>
<dbReference type="Pfam" id="PF00440">
    <property type="entry name" value="TetR_N"/>
    <property type="match status" value="1"/>
</dbReference>